<comment type="similarity">
    <text evidence="1">Belongs to the peptidase M16 family.</text>
</comment>
<name>A0A3B0U8T9_9ZZZZ</name>
<dbReference type="GO" id="GO:0006508">
    <property type="term" value="P:proteolysis"/>
    <property type="evidence" value="ECO:0007669"/>
    <property type="project" value="UniProtKB-KW"/>
</dbReference>
<feature type="domain" description="Peptidase M16 C-terminal" evidence="7">
    <location>
        <begin position="168"/>
        <end position="344"/>
    </location>
</feature>
<gene>
    <name evidence="8" type="ORF">MNBD_BACTEROID07-277</name>
</gene>
<dbReference type="PANTHER" id="PTHR43690">
    <property type="entry name" value="NARDILYSIN"/>
    <property type="match status" value="1"/>
</dbReference>
<dbReference type="EMBL" id="UOET01000061">
    <property type="protein sequence ID" value="VAW26808.1"/>
    <property type="molecule type" value="Genomic_DNA"/>
</dbReference>
<evidence type="ECO:0000256" key="4">
    <source>
        <dbReference type="ARBA" id="ARBA00022833"/>
    </source>
</evidence>
<dbReference type="AlphaFoldDB" id="A0A3B0U8T9"/>
<dbReference type="InterPro" id="IPR007863">
    <property type="entry name" value="Peptidase_M16_C"/>
</dbReference>
<keyword evidence="3" id="KW-0378">Hydrolase</keyword>
<evidence type="ECO:0000256" key="2">
    <source>
        <dbReference type="ARBA" id="ARBA00022670"/>
    </source>
</evidence>
<evidence type="ECO:0000313" key="8">
    <source>
        <dbReference type="EMBL" id="VAW26808.1"/>
    </source>
</evidence>
<sequence>MISFDRFTLHNGLQVLVHQDKTTPIVAVNILYRVGARDEAPDKTGFAHLFEHLMFGGSVNIPKYDEPLQKAGGQNNAFTNSDFTNYYLTLPKTSLEMAFWLESDRMLSLAFSPKSLEVQRQVVIEEFKQNYLNQPYGDVYLLLKPLVYKKHPYRWNTIGKDVSHIEKATMQDVKAFYRKYYNPNNAILCVAGDVDTGEIKQLTEKWFGEIPSGEKLQHRYPVEPEQTEPRSLTVERDVPQDAFYMAWKMPKRTDKNYYACDLLSDVLSNGNSSRLFQRLVKEKQLLSEVNAYLSGDLDGGMFLITGKLYPQVTFEEAEESVMLELNKLTVENIQEEELQKVKNKAEAALVFSEISVPGKAMALCYYEMLDDAEMFNNEPDHYRAVQVDDIRQTAARLFHPAGKSVLYYKAKKKS</sequence>
<keyword evidence="5" id="KW-0482">Metalloprotease</keyword>
<reference evidence="8" key="1">
    <citation type="submission" date="2018-06" db="EMBL/GenBank/DDBJ databases">
        <authorList>
            <person name="Zhirakovskaya E."/>
        </authorList>
    </citation>
    <scope>NUCLEOTIDE SEQUENCE</scope>
</reference>
<keyword evidence="4" id="KW-0862">Zinc</keyword>
<evidence type="ECO:0000256" key="3">
    <source>
        <dbReference type="ARBA" id="ARBA00022801"/>
    </source>
</evidence>
<evidence type="ECO:0000256" key="1">
    <source>
        <dbReference type="ARBA" id="ARBA00007261"/>
    </source>
</evidence>
<evidence type="ECO:0000256" key="5">
    <source>
        <dbReference type="ARBA" id="ARBA00023049"/>
    </source>
</evidence>
<dbReference type="PANTHER" id="PTHR43690:SF17">
    <property type="entry name" value="PROTEIN YHJJ"/>
    <property type="match status" value="1"/>
</dbReference>
<evidence type="ECO:0000259" key="6">
    <source>
        <dbReference type="Pfam" id="PF00675"/>
    </source>
</evidence>
<organism evidence="8">
    <name type="scientific">hydrothermal vent metagenome</name>
    <dbReference type="NCBI Taxonomy" id="652676"/>
    <lineage>
        <taxon>unclassified sequences</taxon>
        <taxon>metagenomes</taxon>
        <taxon>ecological metagenomes</taxon>
    </lineage>
</organism>
<protein>
    <submittedName>
        <fullName evidence="8">Putative zinc protease</fullName>
    </submittedName>
</protein>
<feature type="domain" description="Peptidase M16 N-terminal" evidence="6">
    <location>
        <begin position="15"/>
        <end position="129"/>
    </location>
</feature>
<proteinExistence type="inferred from homology"/>
<evidence type="ECO:0000259" key="7">
    <source>
        <dbReference type="Pfam" id="PF05193"/>
    </source>
</evidence>
<dbReference type="InterPro" id="IPR011249">
    <property type="entry name" value="Metalloenz_LuxS/M16"/>
</dbReference>
<dbReference type="SUPFAM" id="SSF63411">
    <property type="entry name" value="LuxS/MPP-like metallohydrolase"/>
    <property type="match status" value="2"/>
</dbReference>
<dbReference type="GO" id="GO:0008237">
    <property type="term" value="F:metallopeptidase activity"/>
    <property type="evidence" value="ECO:0007669"/>
    <property type="project" value="UniProtKB-KW"/>
</dbReference>
<dbReference type="Gene3D" id="3.30.830.10">
    <property type="entry name" value="Metalloenzyme, LuxS/M16 peptidase-like"/>
    <property type="match status" value="2"/>
</dbReference>
<accession>A0A3B0U8T9</accession>
<keyword evidence="2 8" id="KW-0645">Protease</keyword>
<dbReference type="InterPro" id="IPR050626">
    <property type="entry name" value="Peptidase_M16"/>
</dbReference>
<dbReference type="Pfam" id="PF00675">
    <property type="entry name" value="Peptidase_M16"/>
    <property type="match status" value="1"/>
</dbReference>
<dbReference type="InterPro" id="IPR011765">
    <property type="entry name" value="Pept_M16_N"/>
</dbReference>
<dbReference type="Pfam" id="PF05193">
    <property type="entry name" value="Peptidase_M16_C"/>
    <property type="match status" value="1"/>
</dbReference>
<dbReference type="GO" id="GO:0046872">
    <property type="term" value="F:metal ion binding"/>
    <property type="evidence" value="ECO:0007669"/>
    <property type="project" value="InterPro"/>
</dbReference>